<accession>A0A8J7SAU3</accession>
<evidence type="ECO:0000313" key="2">
    <source>
        <dbReference type="EMBL" id="MBJ6727675.1"/>
    </source>
</evidence>
<dbReference type="InterPro" id="IPR011051">
    <property type="entry name" value="RmlC_Cupin_sf"/>
</dbReference>
<name>A0A8J7SAU3_9BACT</name>
<keyword evidence="3" id="KW-1185">Reference proteome</keyword>
<dbReference type="SUPFAM" id="SSF51182">
    <property type="entry name" value="RmlC-like cupins"/>
    <property type="match status" value="1"/>
</dbReference>
<dbReference type="EMBL" id="JAEMHM010000027">
    <property type="protein sequence ID" value="MBJ6727675.1"/>
    <property type="molecule type" value="Genomic_DNA"/>
</dbReference>
<organism evidence="2 3">
    <name type="scientific">Geomesophilobacter sediminis</name>
    <dbReference type="NCBI Taxonomy" id="2798584"/>
    <lineage>
        <taxon>Bacteria</taxon>
        <taxon>Pseudomonadati</taxon>
        <taxon>Thermodesulfobacteriota</taxon>
        <taxon>Desulfuromonadia</taxon>
        <taxon>Geobacterales</taxon>
        <taxon>Geobacteraceae</taxon>
        <taxon>Geomesophilobacter</taxon>
    </lineage>
</organism>
<reference evidence="2" key="1">
    <citation type="submission" date="2020-12" db="EMBL/GenBank/DDBJ databases">
        <title>Geomonas sp. Red875, isolated from river sediment.</title>
        <authorList>
            <person name="Xu Z."/>
            <person name="Zhang Z."/>
            <person name="Masuda Y."/>
            <person name="Itoh H."/>
            <person name="Senoo K."/>
        </authorList>
    </citation>
    <scope>NUCLEOTIDE SEQUENCE</scope>
    <source>
        <strain evidence="2">Red875</strain>
    </source>
</reference>
<dbReference type="Gene3D" id="2.60.120.10">
    <property type="entry name" value="Jelly Rolls"/>
    <property type="match status" value="1"/>
</dbReference>
<evidence type="ECO:0000313" key="3">
    <source>
        <dbReference type="Proteomes" id="UP000636888"/>
    </source>
</evidence>
<comment type="caution">
    <text evidence="2">The sequence shown here is derived from an EMBL/GenBank/DDBJ whole genome shotgun (WGS) entry which is preliminary data.</text>
</comment>
<dbReference type="InterPro" id="IPR014710">
    <property type="entry name" value="RmlC-like_jellyroll"/>
</dbReference>
<sequence>MENVSSHLDELPWVPVRPGVATGVFGKTLLDGATKIVLTRVEPDGGFATHVDRYGHLMQVLEGEGVATVGAQEYAMSPGIVLRIPAGLPHSYRNCGAGYLVLLSVNLPV</sequence>
<evidence type="ECO:0000259" key="1">
    <source>
        <dbReference type="Pfam" id="PF07883"/>
    </source>
</evidence>
<dbReference type="InterPro" id="IPR013096">
    <property type="entry name" value="Cupin_2"/>
</dbReference>
<dbReference type="Proteomes" id="UP000636888">
    <property type="component" value="Unassembled WGS sequence"/>
</dbReference>
<proteinExistence type="predicted"/>
<dbReference type="Pfam" id="PF07883">
    <property type="entry name" value="Cupin_2"/>
    <property type="match status" value="1"/>
</dbReference>
<feature type="domain" description="Cupin type-2" evidence="1">
    <location>
        <begin position="38"/>
        <end position="105"/>
    </location>
</feature>
<dbReference type="RefSeq" id="WP_199386814.1">
    <property type="nucleotide sequence ID" value="NZ_JAEMHM010000027.1"/>
</dbReference>
<gene>
    <name evidence="2" type="ORF">JFN93_23455</name>
</gene>
<dbReference type="AlphaFoldDB" id="A0A8J7SAU3"/>
<protein>
    <submittedName>
        <fullName evidence="2">Cupin domain-containing protein</fullName>
    </submittedName>
</protein>